<dbReference type="KEGG" id="tper:IWA51_03165"/>
<dbReference type="UniPathway" id="UPA00068">
    <property type="reaction ID" value="UER00114"/>
</dbReference>
<dbReference type="PANTHER" id="PTHR43814">
    <property type="entry name" value="ARGININOSUCCINATE LYASE"/>
    <property type="match status" value="1"/>
</dbReference>
<dbReference type="FunFam" id="1.10.40.30:FF:000001">
    <property type="entry name" value="Argininosuccinate lyase"/>
    <property type="match status" value="1"/>
</dbReference>
<feature type="region of interest" description="Disordered" evidence="8">
    <location>
        <begin position="1"/>
        <end position="49"/>
    </location>
</feature>
<dbReference type="GO" id="GO:0004056">
    <property type="term" value="F:argininosuccinate lyase activity"/>
    <property type="evidence" value="ECO:0007669"/>
    <property type="project" value="UniProtKB-UniRule"/>
</dbReference>
<dbReference type="InterPro" id="IPR022761">
    <property type="entry name" value="Fumarate_lyase_N"/>
</dbReference>
<dbReference type="InterPro" id="IPR008948">
    <property type="entry name" value="L-Aspartase-like"/>
</dbReference>
<dbReference type="SUPFAM" id="SSF48557">
    <property type="entry name" value="L-aspartase-like"/>
    <property type="match status" value="1"/>
</dbReference>
<evidence type="ECO:0000313" key="11">
    <source>
        <dbReference type="EMBL" id="QQA01625.1"/>
    </source>
</evidence>
<feature type="compositionally biased region" description="Low complexity" evidence="8">
    <location>
        <begin position="29"/>
        <end position="40"/>
    </location>
</feature>
<organism evidence="11 12">
    <name type="scientific">Treponema peruense</name>
    <dbReference type="NCBI Taxonomy" id="2787628"/>
    <lineage>
        <taxon>Bacteria</taxon>
        <taxon>Pseudomonadati</taxon>
        <taxon>Spirochaetota</taxon>
        <taxon>Spirochaetia</taxon>
        <taxon>Spirochaetales</taxon>
        <taxon>Treponemataceae</taxon>
        <taxon>Treponema</taxon>
    </lineage>
</organism>
<comment type="subcellular location">
    <subcellularLocation>
        <location evidence="7">Cytoplasm</location>
    </subcellularLocation>
</comment>
<keyword evidence="7" id="KW-0963">Cytoplasm</keyword>
<protein>
    <recommendedName>
        <fullName evidence="3 7">Argininosuccinate lyase</fullName>
        <shortName evidence="7">ASAL</shortName>
        <ecNumber evidence="3 7">4.3.2.1</ecNumber>
    </recommendedName>
    <alternativeName>
        <fullName evidence="7">Arginosuccinase</fullName>
    </alternativeName>
</protein>
<dbReference type="InterPro" id="IPR024083">
    <property type="entry name" value="Fumarase/histidase_N"/>
</dbReference>
<sequence length="520" mass="56983">MDSDKTVVSGAEKTAEKPVKKTTRRTSASKKTVSAAAPVSQVSDNVPHGAITEDNHKALWSGRFKEGPDAAAIDFETSIHVDERMALDDIHGSIAHASMLGEQGIIPRSDASAIVKGLKGIEKDLSSGKLSIDYSAEDIHSFIEATLTDRIGESGKKLHTGRSRNDQIALDERLYLRRVVPSVQNQIITLVQTLAKIASENTDSLLTGYTHMQHAQPGTLAQHLLAWCAMLVRDWERLEDSLGRISKSPLGSGALQGSTLPLNRESVAKKLGFAGVTENSLDTVSDRDYCIEFTSDFALLQSHLSRMCEELVLWSTTEFSFVEMSESWSTGSSIMPQKKNPDFAELIRGRTGKVYGDLINLLTMVKGLPLAYDRDLQEDKEPLFDALDTVSANISVFTKMIASAKWNLDRMAASVEGGFANATDVAEYLVRKGMPFRTAHGVAARTVRMAIDAGLDKIEDLSMEELQLCSPLFDEDIYALISPRECVENRNTTGAPSSVKTLEQIRGLAKFCKKSLKKIK</sequence>
<proteinExistence type="inferred from homology"/>
<dbReference type="InterPro" id="IPR020557">
    <property type="entry name" value="Fumarate_lyase_CS"/>
</dbReference>
<keyword evidence="4 7" id="KW-0055">Arginine biosynthesis</keyword>
<keyword evidence="12" id="KW-1185">Reference proteome</keyword>
<feature type="domain" description="Argininosuccinate lyase C-terminal" evidence="10">
    <location>
        <begin position="419"/>
        <end position="488"/>
    </location>
</feature>
<evidence type="ECO:0000256" key="2">
    <source>
        <dbReference type="ARBA" id="ARBA00004941"/>
    </source>
</evidence>
<dbReference type="Pfam" id="PF14698">
    <property type="entry name" value="ASL_C2"/>
    <property type="match status" value="1"/>
</dbReference>
<dbReference type="GO" id="GO:0005829">
    <property type="term" value="C:cytosol"/>
    <property type="evidence" value="ECO:0007669"/>
    <property type="project" value="TreeGrafter"/>
</dbReference>
<evidence type="ECO:0000259" key="10">
    <source>
        <dbReference type="Pfam" id="PF14698"/>
    </source>
</evidence>
<dbReference type="CDD" id="cd01359">
    <property type="entry name" value="Argininosuccinate_lyase"/>
    <property type="match status" value="1"/>
</dbReference>
<dbReference type="HAMAP" id="MF_00006">
    <property type="entry name" value="Arg_succ_lyase"/>
    <property type="match status" value="1"/>
</dbReference>
<comment type="similarity">
    <text evidence="7">Belongs to the lyase 1 family. Argininosuccinate lyase subfamily.</text>
</comment>
<dbReference type="PRINTS" id="PR00149">
    <property type="entry name" value="FUMRATELYASE"/>
</dbReference>
<dbReference type="InterPro" id="IPR029419">
    <property type="entry name" value="Arg_succ_lyase_C"/>
</dbReference>
<dbReference type="FunFam" id="1.20.200.10:FF:000015">
    <property type="entry name" value="argininosuccinate lyase isoform X2"/>
    <property type="match status" value="1"/>
</dbReference>
<dbReference type="Pfam" id="PF00206">
    <property type="entry name" value="Lyase_1"/>
    <property type="match status" value="1"/>
</dbReference>
<reference evidence="11 12" key="1">
    <citation type="submission" date="2020-11" db="EMBL/GenBank/DDBJ databases">
        <title>Treponema Peruensis nv. sp., first commensal Treponema isolated from human feces.</title>
        <authorList>
            <person name="Belkhou C."/>
            <person name="Raes J."/>
        </authorList>
    </citation>
    <scope>NUCLEOTIDE SEQUENCE [LARGE SCALE GENOMIC DNA]</scope>
    <source>
        <strain evidence="11 12">RCC2812</strain>
    </source>
</reference>
<dbReference type="InterPro" id="IPR009049">
    <property type="entry name" value="Argininosuccinate_lyase"/>
</dbReference>
<evidence type="ECO:0000256" key="3">
    <source>
        <dbReference type="ARBA" id="ARBA00012338"/>
    </source>
</evidence>
<dbReference type="NCBIfam" id="TIGR00838">
    <property type="entry name" value="argH"/>
    <property type="match status" value="1"/>
</dbReference>
<dbReference type="Proteomes" id="UP000595224">
    <property type="component" value="Chromosome"/>
</dbReference>
<evidence type="ECO:0000256" key="5">
    <source>
        <dbReference type="ARBA" id="ARBA00022605"/>
    </source>
</evidence>
<dbReference type="GO" id="GO:0042450">
    <property type="term" value="P:L-arginine biosynthetic process via ornithine"/>
    <property type="evidence" value="ECO:0007669"/>
    <property type="project" value="UniProtKB-UniRule"/>
</dbReference>
<evidence type="ECO:0000313" key="12">
    <source>
        <dbReference type="Proteomes" id="UP000595224"/>
    </source>
</evidence>
<dbReference type="Gene3D" id="1.10.40.30">
    <property type="entry name" value="Fumarase/aspartase (C-terminal domain)"/>
    <property type="match status" value="1"/>
</dbReference>
<accession>A0A7T3REK5</accession>
<dbReference type="PANTHER" id="PTHR43814:SF1">
    <property type="entry name" value="ARGININOSUCCINATE LYASE"/>
    <property type="match status" value="1"/>
</dbReference>
<dbReference type="EMBL" id="CP064936">
    <property type="protein sequence ID" value="QQA01625.1"/>
    <property type="molecule type" value="Genomic_DNA"/>
</dbReference>
<name>A0A7T3REK5_9SPIR</name>
<dbReference type="AlphaFoldDB" id="A0A7T3REK5"/>
<dbReference type="PROSITE" id="PS00163">
    <property type="entry name" value="FUMARATE_LYASES"/>
    <property type="match status" value="1"/>
</dbReference>
<feature type="domain" description="Fumarate lyase N-terminal" evidence="9">
    <location>
        <begin position="62"/>
        <end position="356"/>
    </location>
</feature>
<evidence type="ECO:0000256" key="1">
    <source>
        <dbReference type="ARBA" id="ARBA00000985"/>
    </source>
</evidence>
<evidence type="ECO:0000259" key="9">
    <source>
        <dbReference type="Pfam" id="PF00206"/>
    </source>
</evidence>
<dbReference type="Gene3D" id="1.20.200.10">
    <property type="entry name" value="Fumarase/aspartase (Central domain)"/>
    <property type="match status" value="1"/>
</dbReference>
<dbReference type="Gene3D" id="1.10.275.10">
    <property type="entry name" value="Fumarase/aspartase (N-terminal domain)"/>
    <property type="match status" value="1"/>
</dbReference>
<keyword evidence="5 7" id="KW-0028">Amino-acid biosynthesis</keyword>
<evidence type="ECO:0000256" key="7">
    <source>
        <dbReference type="HAMAP-Rule" id="MF_00006"/>
    </source>
</evidence>
<gene>
    <name evidence="7 11" type="primary">argH</name>
    <name evidence="11" type="ORF">IWA51_03165</name>
</gene>
<comment type="pathway">
    <text evidence="2 7">Amino-acid biosynthesis; L-arginine biosynthesis; L-arginine from L-ornithine and carbamoyl phosphate: step 3/3.</text>
</comment>
<dbReference type="RefSeq" id="WP_198443166.1">
    <property type="nucleotide sequence ID" value="NZ_CBCSHE010000011.1"/>
</dbReference>
<evidence type="ECO:0000256" key="6">
    <source>
        <dbReference type="ARBA" id="ARBA00023239"/>
    </source>
</evidence>
<dbReference type="EC" id="4.3.2.1" evidence="3 7"/>
<dbReference type="InterPro" id="IPR000362">
    <property type="entry name" value="Fumarate_lyase_fam"/>
</dbReference>
<evidence type="ECO:0000256" key="8">
    <source>
        <dbReference type="SAM" id="MobiDB-lite"/>
    </source>
</evidence>
<keyword evidence="6 7" id="KW-0456">Lyase</keyword>
<comment type="catalytic activity">
    <reaction evidence="1 7">
        <text>2-(N(omega)-L-arginino)succinate = fumarate + L-arginine</text>
        <dbReference type="Rhea" id="RHEA:24020"/>
        <dbReference type="ChEBI" id="CHEBI:29806"/>
        <dbReference type="ChEBI" id="CHEBI:32682"/>
        <dbReference type="ChEBI" id="CHEBI:57472"/>
        <dbReference type="EC" id="4.3.2.1"/>
    </reaction>
</comment>
<evidence type="ECO:0000256" key="4">
    <source>
        <dbReference type="ARBA" id="ARBA00022571"/>
    </source>
</evidence>
<dbReference type="PRINTS" id="PR00145">
    <property type="entry name" value="ARGSUCLYASE"/>
</dbReference>